<name>A0ABQ9YMQ8_9EUKA</name>
<organism evidence="1 2">
    <name type="scientific">Blattamonas nauphoetae</name>
    <dbReference type="NCBI Taxonomy" id="2049346"/>
    <lineage>
        <taxon>Eukaryota</taxon>
        <taxon>Metamonada</taxon>
        <taxon>Preaxostyla</taxon>
        <taxon>Oxymonadida</taxon>
        <taxon>Blattamonas</taxon>
    </lineage>
</organism>
<sequence length="143" mass="16584">MNVRRQTSVANLPQEECFDVLDLFQTIREHEISYSKSLYLHELQNIHEKLKNYTDPDILDRQINLMNDLQTLLKAIQSYKSAISMTLRRVSSPEWISVGNTGKEEFNTLLKHVNTFVSDTDSTLATIRRTLQLVSNPDKIVFN</sequence>
<reference evidence="1 2" key="1">
    <citation type="journal article" date="2022" name="bioRxiv">
        <title>Genomics of Preaxostyla Flagellates Illuminates Evolutionary Transitions and the Path Towards Mitochondrial Loss.</title>
        <authorList>
            <person name="Novak L.V.F."/>
            <person name="Treitli S.C."/>
            <person name="Pyrih J."/>
            <person name="Halakuc P."/>
            <person name="Pipaliya S.V."/>
            <person name="Vacek V."/>
            <person name="Brzon O."/>
            <person name="Soukal P."/>
            <person name="Eme L."/>
            <person name="Dacks J.B."/>
            <person name="Karnkowska A."/>
            <person name="Elias M."/>
            <person name="Hampl V."/>
        </authorList>
    </citation>
    <scope>NUCLEOTIDE SEQUENCE [LARGE SCALE GENOMIC DNA]</scope>
    <source>
        <strain evidence="1">NAU3</strain>
        <tissue evidence="1">Gut</tissue>
    </source>
</reference>
<dbReference type="EMBL" id="JARBJD010000001">
    <property type="protein sequence ID" value="KAK2964955.1"/>
    <property type="molecule type" value="Genomic_DNA"/>
</dbReference>
<comment type="caution">
    <text evidence="1">The sequence shown here is derived from an EMBL/GenBank/DDBJ whole genome shotgun (WGS) entry which is preliminary data.</text>
</comment>
<evidence type="ECO:0000313" key="1">
    <source>
        <dbReference type="EMBL" id="KAK2964955.1"/>
    </source>
</evidence>
<gene>
    <name evidence="1" type="ORF">BLNAU_256</name>
</gene>
<proteinExistence type="predicted"/>
<evidence type="ECO:0000313" key="2">
    <source>
        <dbReference type="Proteomes" id="UP001281761"/>
    </source>
</evidence>
<dbReference type="Proteomes" id="UP001281761">
    <property type="component" value="Unassembled WGS sequence"/>
</dbReference>
<accession>A0ABQ9YMQ8</accession>
<protein>
    <submittedName>
        <fullName evidence="1">Uncharacterized protein</fullName>
    </submittedName>
</protein>
<keyword evidence="2" id="KW-1185">Reference proteome</keyword>